<evidence type="ECO:0000313" key="1">
    <source>
        <dbReference type="EMBL" id="GFY62451.1"/>
    </source>
</evidence>
<name>A0A8X7CDA8_9ARAC</name>
<evidence type="ECO:0000313" key="2">
    <source>
        <dbReference type="Proteomes" id="UP000886998"/>
    </source>
</evidence>
<gene>
    <name evidence="1" type="ORF">TNIN_134971</name>
</gene>
<accession>A0A8X7CDA8</accession>
<dbReference type="EMBL" id="BMAV01014228">
    <property type="protein sequence ID" value="GFY62451.1"/>
    <property type="molecule type" value="Genomic_DNA"/>
</dbReference>
<dbReference type="OrthoDB" id="8065733at2759"/>
<protein>
    <submittedName>
        <fullName evidence="1">Uncharacterized protein LOC105664202</fullName>
    </submittedName>
</protein>
<keyword evidence="2" id="KW-1185">Reference proteome</keyword>
<reference evidence="1" key="1">
    <citation type="submission" date="2020-08" db="EMBL/GenBank/DDBJ databases">
        <title>Multicomponent nature underlies the extraordinary mechanical properties of spider dragline silk.</title>
        <authorList>
            <person name="Kono N."/>
            <person name="Nakamura H."/>
            <person name="Mori M."/>
            <person name="Yoshida Y."/>
            <person name="Ohtoshi R."/>
            <person name="Malay A.D."/>
            <person name="Moran D.A.P."/>
            <person name="Tomita M."/>
            <person name="Numata K."/>
            <person name="Arakawa K."/>
        </authorList>
    </citation>
    <scope>NUCLEOTIDE SEQUENCE</scope>
</reference>
<comment type="caution">
    <text evidence="1">The sequence shown here is derived from an EMBL/GenBank/DDBJ whole genome shotgun (WGS) entry which is preliminary data.</text>
</comment>
<sequence length="79" mass="9280">MFHLTVHRWSAAHPIVHEEGVEWQRILWRDSPTELIKEFHVTTVTYGTSTALFLSTRTLPQLAVDEQEDYSCRFNSYSL</sequence>
<dbReference type="Proteomes" id="UP000886998">
    <property type="component" value="Unassembled WGS sequence"/>
</dbReference>
<dbReference type="AlphaFoldDB" id="A0A8X7CDA8"/>
<proteinExistence type="predicted"/>
<organism evidence="1 2">
    <name type="scientific">Trichonephila inaurata madagascariensis</name>
    <dbReference type="NCBI Taxonomy" id="2747483"/>
    <lineage>
        <taxon>Eukaryota</taxon>
        <taxon>Metazoa</taxon>
        <taxon>Ecdysozoa</taxon>
        <taxon>Arthropoda</taxon>
        <taxon>Chelicerata</taxon>
        <taxon>Arachnida</taxon>
        <taxon>Araneae</taxon>
        <taxon>Araneomorphae</taxon>
        <taxon>Entelegynae</taxon>
        <taxon>Araneoidea</taxon>
        <taxon>Nephilidae</taxon>
        <taxon>Trichonephila</taxon>
        <taxon>Trichonephila inaurata</taxon>
    </lineage>
</organism>